<dbReference type="STRING" id="80876.SAMN05421779_105258"/>
<sequence>MRKLSLVAGAIAATVCALSAASAMAEVKPNQKFGDWTANCEGDGAKRICHIAQAPTTKEDKRTMLAVVVAMVPQQDGKKAPQMTIIAPLGTLLVPGLNLQIDDDKPNRVPFVQCAQPGCRTTLTLDQTGVQSFKSGKTFKVSYVMPNGQSITIPVSLNGFSAGLDGLSK</sequence>
<evidence type="ECO:0000313" key="3">
    <source>
        <dbReference type="Proteomes" id="UP000185678"/>
    </source>
</evidence>
<gene>
    <name evidence="2" type="ORF">SAMN05421779_105258</name>
</gene>
<evidence type="ECO:0000256" key="1">
    <source>
        <dbReference type="SAM" id="SignalP"/>
    </source>
</evidence>
<dbReference type="Proteomes" id="UP000185678">
    <property type="component" value="Unassembled WGS sequence"/>
</dbReference>
<dbReference type="Gene3D" id="2.60.40.1880">
    <property type="entry name" value="Invasion associated locus B (IalB) protein"/>
    <property type="match status" value="1"/>
</dbReference>
<dbReference type="Pfam" id="PF06776">
    <property type="entry name" value="IalB"/>
    <property type="match status" value="1"/>
</dbReference>
<feature type="chain" id="PRO_5012365405" evidence="1">
    <location>
        <begin position="26"/>
        <end position="169"/>
    </location>
</feature>
<accession>A0A1N7NNX3</accession>
<dbReference type="RefSeq" id="WP_076401167.1">
    <property type="nucleotide sequence ID" value="NZ_FTOA01000005.1"/>
</dbReference>
<feature type="signal peptide" evidence="1">
    <location>
        <begin position="1"/>
        <end position="25"/>
    </location>
</feature>
<proteinExistence type="predicted"/>
<keyword evidence="1" id="KW-0732">Signal</keyword>
<dbReference type="OrthoDB" id="9814802at2"/>
<evidence type="ECO:0000313" key="2">
    <source>
        <dbReference type="EMBL" id="SIS99919.1"/>
    </source>
</evidence>
<reference evidence="2 3" key="1">
    <citation type="submission" date="2017-01" db="EMBL/GenBank/DDBJ databases">
        <authorList>
            <person name="Mah S.A."/>
            <person name="Swanson W.J."/>
            <person name="Moy G.W."/>
            <person name="Vacquier V.D."/>
        </authorList>
    </citation>
    <scope>NUCLEOTIDE SEQUENCE [LARGE SCALE GENOMIC DNA]</scope>
    <source>
        <strain evidence="2 3">DSM 11589</strain>
    </source>
</reference>
<organism evidence="2 3">
    <name type="scientific">Insolitispirillum peregrinum</name>
    <dbReference type="NCBI Taxonomy" id="80876"/>
    <lineage>
        <taxon>Bacteria</taxon>
        <taxon>Pseudomonadati</taxon>
        <taxon>Pseudomonadota</taxon>
        <taxon>Alphaproteobacteria</taxon>
        <taxon>Rhodospirillales</taxon>
        <taxon>Novispirillaceae</taxon>
        <taxon>Insolitispirillum</taxon>
    </lineage>
</organism>
<dbReference type="InterPro" id="IPR038696">
    <property type="entry name" value="IalB_sf"/>
</dbReference>
<dbReference type="AlphaFoldDB" id="A0A1N7NNX3"/>
<keyword evidence="3" id="KW-1185">Reference proteome</keyword>
<dbReference type="EMBL" id="FTOA01000005">
    <property type="protein sequence ID" value="SIS99919.1"/>
    <property type="molecule type" value="Genomic_DNA"/>
</dbReference>
<protein>
    <submittedName>
        <fullName evidence="2">Invasion protein IalB, involved in pathogenesis</fullName>
    </submittedName>
</protein>
<name>A0A1N7NNX3_9PROT</name>
<dbReference type="InterPro" id="IPR010642">
    <property type="entry name" value="Invasion_prot_B"/>
</dbReference>